<dbReference type="STRING" id="1229780.BN381_210094"/>
<name>R4YY10_9ACTN</name>
<proteinExistence type="predicted"/>
<reference evidence="1 2" key="1">
    <citation type="journal article" date="2013" name="ISME J.">
        <title>Metabolic model for the filamentous 'Candidatus Microthrix parvicella' based on genomic and metagenomic analyses.</title>
        <authorList>
            <person name="Jon McIlroy S."/>
            <person name="Kristiansen R."/>
            <person name="Albertsen M."/>
            <person name="Michael Karst S."/>
            <person name="Rossetti S."/>
            <person name="Lund Nielsen J."/>
            <person name="Tandoi V."/>
            <person name="James Seviour R."/>
            <person name="Nielsen P.H."/>
        </authorList>
    </citation>
    <scope>NUCLEOTIDE SEQUENCE [LARGE SCALE GENOMIC DNA]</scope>
    <source>
        <strain evidence="1 2">RN1</strain>
    </source>
</reference>
<dbReference type="HOGENOM" id="CLU_1737195_0_0_11"/>
<dbReference type="RefSeq" id="WP_012225915.1">
    <property type="nucleotide sequence ID" value="NZ_HG422565.1"/>
</dbReference>
<organism evidence="1 2">
    <name type="scientific">Candidatus Neomicrothrix parvicella RN1</name>
    <dbReference type="NCBI Taxonomy" id="1229780"/>
    <lineage>
        <taxon>Bacteria</taxon>
        <taxon>Bacillati</taxon>
        <taxon>Actinomycetota</taxon>
        <taxon>Acidimicrobiia</taxon>
        <taxon>Acidimicrobiales</taxon>
        <taxon>Microthrixaceae</taxon>
        <taxon>Candidatus Neomicrothrix</taxon>
    </lineage>
</organism>
<keyword evidence="2" id="KW-1185">Reference proteome</keyword>
<accession>R4YY10</accession>
<dbReference type="Proteomes" id="UP000018291">
    <property type="component" value="Unassembled WGS sequence"/>
</dbReference>
<evidence type="ECO:0000313" key="1">
    <source>
        <dbReference type="EMBL" id="CCM63404.1"/>
    </source>
</evidence>
<dbReference type="AlphaFoldDB" id="R4YY10"/>
<sequence>MIALFWVLCALVSFVIAALAVGSVTGVQAQRPLRAVYVVEDAVTYVADHLPDDVSAQASYDDVRAVVDAQIGYLGRRGLASGRTFDTVADDLVVVDEDEPLAWVLGELEDRELTDDQVVVILRAEAGYQRSIGAVGPPLADGDATQDEAS</sequence>
<dbReference type="EMBL" id="CANL01000014">
    <property type="protein sequence ID" value="CCM63404.1"/>
    <property type="molecule type" value="Genomic_DNA"/>
</dbReference>
<dbReference type="eggNOG" id="ENOG502ZTMX">
    <property type="taxonomic scope" value="Bacteria"/>
</dbReference>
<comment type="caution">
    <text evidence="1">The sequence shown here is derived from an EMBL/GenBank/DDBJ whole genome shotgun (WGS) entry which is preliminary data.</text>
</comment>
<evidence type="ECO:0000313" key="2">
    <source>
        <dbReference type="Proteomes" id="UP000018291"/>
    </source>
</evidence>
<gene>
    <name evidence="1" type="ORF">BN381_210094</name>
</gene>
<protein>
    <submittedName>
        <fullName evidence="1">Uncharacterized protein</fullName>
    </submittedName>
</protein>